<dbReference type="Proteomes" id="UP000029665">
    <property type="component" value="Unassembled WGS sequence"/>
</dbReference>
<dbReference type="EMBL" id="CCBP010000034">
    <property type="protein sequence ID" value="CDO69239.1"/>
    <property type="molecule type" value="Genomic_DNA"/>
</dbReference>
<evidence type="ECO:0000313" key="2">
    <source>
        <dbReference type="Proteomes" id="UP000029665"/>
    </source>
</evidence>
<sequence length="146" mass="14826">MTTTDPAQSYLSASAVDVLHCDGIAYDSARPSSAVSASSAMAHHSLSDLPCAANAPVYASVAVAASATAPRAPSFRDASIAAAPVDHASSASRPSELLHSSIKLFAAFGGASATKFSRLDASSASACWESLFPHWRALASDDNDNG</sequence>
<accession>A0A060SAC2</accession>
<gene>
    <name evidence="1" type="ORF">BN946_scf185042.g141</name>
</gene>
<organism evidence="1 2">
    <name type="scientific">Pycnoporus cinnabarinus</name>
    <name type="common">Cinnabar-red polypore</name>
    <name type="synonym">Trametes cinnabarina</name>
    <dbReference type="NCBI Taxonomy" id="5643"/>
    <lineage>
        <taxon>Eukaryota</taxon>
        <taxon>Fungi</taxon>
        <taxon>Dikarya</taxon>
        <taxon>Basidiomycota</taxon>
        <taxon>Agaricomycotina</taxon>
        <taxon>Agaricomycetes</taxon>
        <taxon>Polyporales</taxon>
        <taxon>Polyporaceae</taxon>
        <taxon>Trametes</taxon>
    </lineage>
</organism>
<reference evidence="1" key="1">
    <citation type="submission" date="2014-01" db="EMBL/GenBank/DDBJ databases">
        <title>The genome of the white-rot fungus Pycnoporus cinnabarinus: a basidiomycete model with a versatile arsenal for lignocellulosic biomass breakdown.</title>
        <authorList>
            <person name="Levasseur A."/>
            <person name="Lomascolo A."/>
            <person name="Ruiz-Duenas F.J."/>
            <person name="Uzan E."/>
            <person name="Piumi F."/>
            <person name="Kues U."/>
            <person name="Ram A.F.J."/>
            <person name="Murat C."/>
            <person name="Haon M."/>
            <person name="Benoit I."/>
            <person name="Arfi Y."/>
            <person name="Chevret D."/>
            <person name="Drula E."/>
            <person name="Kwon M.J."/>
            <person name="Gouret P."/>
            <person name="Lesage-Meessen L."/>
            <person name="Lombard V."/>
            <person name="Mariette J."/>
            <person name="Noirot C."/>
            <person name="Park J."/>
            <person name="Patyshakuliyeva A."/>
            <person name="Wieneger R.A.B."/>
            <person name="Wosten H.A.B."/>
            <person name="Martin F."/>
            <person name="Coutinho P.M."/>
            <person name="de Vries R."/>
            <person name="Martinez A.T."/>
            <person name="Klopp C."/>
            <person name="Pontarotti P."/>
            <person name="Henrissat B."/>
            <person name="Record E."/>
        </authorList>
    </citation>
    <scope>NUCLEOTIDE SEQUENCE [LARGE SCALE GENOMIC DNA]</scope>
    <source>
        <strain evidence="1">BRFM137</strain>
    </source>
</reference>
<dbReference type="HOGENOM" id="CLU_1778419_0_0_1"/>
<protein>
    <submittedName>
        <fullName evidence="1">Uncharacterized protein</fullName>
    </submittedName>
</protein>
<keyword evidence="2" id="KW-1185">Reference proteome</keyword>
<comment type="caution">
    <text evidence="1">The sequence shown here is derived from an EMBL/GenBank/DDBJ whole genome shotgun (WGS) entry which is preliminary data.</text>
</comment>
<dbReference type="AlphaFoldDB" id="A0A060SAC2"/>
<name>A0A060SAC2_PYCCI</name>
<proteinExistence type="predicted"/>
<evidence type="ECO:0000313" key="1">
    <source>
        <dbReference type="EMBL" id="CDO69239.1"/>
    </source>
</evidence>